<organism evidence="2 3">
    <name type="scientific">Neoroseomonas terrae</name>
    <dbReference type="NCBI Taxonomy" id="424799"/>
    <lineage>
        <taxon>Bacteria</taxon>
        <taxon>Pseudomonadati</taxon>
        <taxon>Pseudomonadota</taxon>
        <taxon>Alphaproteobacteria</taxon>
        <taxon>Acetobacterales</taxon>
        <taxon>Acetobacteraceae</taxon>
        <taxon>Neoroseomonas</taxon>
    </lineage>
</organism>
<name>A0ABS5EJ46_9PROT</name>
<proteinExistence type="predicted"/>
<evidence type="ECO:0000313" key="2">
    <source>
        <dbReference type="EMBL" id="MBR0651031.1"/>
    </source>
</evidence>
<dbReference type="InterPro" id="IPR016181">
    <property type="entry name" value="Acyl_CoA_acyltransferase"/>
</dbReference>
<dbReference type="Proteomes" id="UP000698752">
    <property type="component" value="Unassembled WGS sequence"/>
</dbReference>
<keyword evidence="3" id="KW-1185">Reference proteome</keyword>
<comment type="caution">
    <text evidence="2">The sequence shown here is derived from an EMBL/GenBank/DDBJ whole genome shotgun (WGS) entry which is preliminary data.</text>
</comment>
<dbReference type="EMBL" id="JAAEDI010000015">
    <property type="protein sequence ID" value="MBR0651031.1"/>
    <property type="molecule type" value="Genomic_DNA"/>
</dbReference>
<evidence type="ECO:0000259" key="1">
    <source>
        <dbReference type="Pfam" id="PF13480"/>
    </source>
</evidence>
<dbReference type="InterPro" id="IPR038740">
    <property type="entry name" value="BioF2-like_GNAT_dom"/>
</dbReference>
<feature type="domain" description="BioF2-like acetyltransferase" evidence="1">
    <location>
        <begin position="168"/>
        <end position="316"/>
    </location>
</feature>
<reference evidence="3" key="1">
    <citation type="journal article" date="2021" name="Syst. Appl. Microbiol.">
        <title>Roseomonas hellenica sp. nov., isolated from roots of wild-growing Alkanna tinctoria.</title>
        <authorList>
            <person name="Rat A."/>
            <person name="Naranjo H.D."/>
            <person name="Lebbe L."/>
            <person name="Cnockaert M."/>
            <person name="Krigas N."/>
            <person name="Grigoriadou K."/>
            <person name="Maloupa E."/>
            <person name="Willems A."/>
        </authorList>
    </citation>
    <scope>NUCLEOTIDE SEQUENCE [LARGE SCALE GENOMIC DNA]</scope>
    <source>
        <strain evidence="3">LMG 31159</strain>
    </source>
</reference>
<accession>A0ABS5EJ46</accession>
<dbReference type="RefSeq" id="WP_211869697.1">
    <property type="nucleotide sequence ID" value="NZ_JAAEDI010000015.1"/>
</dbReference>
<protein>
    <submittedName>
        <fullName evidence="2">GNAT family N-acetyltransferase</fullName>
    </submittedName>
</protein>
<evidence type="ECO:0000313" key="3">
    <source>
        <dbReference type="Proteomes" id="UP000698752"/>
    </source>
</evidence>
<sequence>MTLRILAGEVHCFRALGETWRALEAGAPACSFFQSWSWIGCLAAERFANPVVLQAFSGDRLVGLALCNRRDGALHLTASGDARLDAVFVEHNGPLLAADAPAGTDAAMLTTALRLAGTRRLVLDGIAPSLAAALPVVTFRRQDRPAPRVELAALRAAGVTYRQSLSGNTRHQLLRSLRGYAAQGTVTLARAGSSEEALDWFEAMVALHGADWGRRGLPGAFANPFMWRFHRALIDAAFPRGEVDLLRVTAGPDCVGFLYNFRWRGWIHAYQSGFERQGIGPHAKPGLTSHLLAIEAAEAEGAAVYDFLAGAARWKSSLGTAAPTLSWVECAAATPSRRLVAGARLVAVRWKHRLRG</sequence>
<gene>
    <name evidence="2" type="ORF">GXW78_15265</name>
</gene>
<dbReference type="Pfam" id="PF13480">
    <property type="entry name" value="Acetyltransf_6"/>
    <property type="match status" value="1"/>
</dbReference>
<dbReference type="SUPFAM" id="SSF55729">
    <property type="entry name" value="Acyl-CoA N-acyltransferases (Nat)"/>
    <property type="match status" value="1"/>
</dbReference>